<dbReference type="InterPro" id="IPR052017">
    <property type="entry name" value="TSUP"/>
</dbReference>
<evidence type="ECO:0000256" key="4">
    <source>
        <dbReference type="ARBA" id="ARBA00022475"/>
    </source>
</evidence>
<proteinExistence type="inferred from homology"/>
<sequence>MIILGSILIGMSKGGLPGTGAITIWLYAQVFGAKASVGILLPVLICADIYAVIVYRRHVDLNMIKRLAPFLVVGTIIGAVLFNWIPADQFKRLIGFLLLVMVAIQLLPNSKSKPKAESKIYCVTNWLIPLSSGICSMLANAGSPILAFYLMIRKLPKLVLLGTYAWLILLSNLTSLPLHFATKSVTLGSLPFSFMLGSITIIGVFIARRIVDFIPQKQFEYFIWTVITLAGINLLS</sequence>
<dbReference type="EMBL" id="CP136920">
    <property type="protein sequence ID" value="WOO40730.1"/>
    <property type="molecule type" value="Genomic_DNA"/>
</dbReference>
<feature type="transmembrane region" description="Helical" evidence="8">
    <location>
        <begin position="35"/>
        <end position="55"/>
    </location>
</feature>
<dbReference type="InterPro" id="IPR002781">
    <property type="entry name" value="TM_pro_TauE-like"/>
</dbReference>
<feature type="transmembrane region" description="Helical" evidence="8">
    <location>
        <begin position="187"/>
        <end position="207"/>
    </location>
</feature>
<feature type="transmembrane region" description="Helical" evidence="8">
    <location>
        <begin position="67"/>
        <end position="85"/>
    </location>
</feature>
<organism evidence="9 10">
    <name type="scientific">Rubellicoccus peritrichatus</name>
    <dbReference type="NCBI Taxonomy" id="3080537"/>
    <lineage>
        <taxon>Bacteria</taxon>
        <taxon>Pseudomonadati</taxon>
        <taxon>Verrucomicrobiota</taxon>
        <taxon>Opitutia</taxon>
        <taxon>Puniceicoccales</taxon>
        <taxon>Cerasicoccaceae</taxon>
        <taxon>Rubellicoccus</taxon>
    </lineage>
</organism>
<keyword evidence="6 8" id="KW-1133">Transmembrane helix</keyword>
<name>A0AAQ3L7L8_9BACT</name>
<evidence type="ECO:0000256" key="7">
    <source>
        <dbReference type="ARBA" id="ARBA00023136"/>
    </source>
</evidence>
<protein>
    <recommendedName>
        <fullName evidence="8">Probable membrane transporter protein</fullName>
    </recommendedName>
</protein>
<dbReference type="Pfam" id="PF01925">
    <property type="entry name" value="TauE"/>
    <property type="match status" value="1"/>
</dbReference>
<keyword evidence="3" id="KW-0813">Transport</keyword>
<evidence type="ECO:0000256" key="2">
    <source>
        <dbReference type="ARBA" id="ARBA00009142"/>
    </source>
</evidence>
<feature type="transmembrane region" description="Helical" evidence="8">
    <location>
        <begin position="128"/>
        <end position="151"/>
    </location>
</feature>
<evidence type="ECO:0000313" key="10">
    <source>
        <dbReference type="Proteomes" id="UP001304300"/>
    </source>
</evidence>
<evidence type="ECO:0000313" key="9">
    <source>
        <dbReference type="EMBL" id="WOO40730.1"/>
    </source>
</evidence>
<evidence type="ECO:0000256" key="3">
    <source>
        <dbReference type="ARBA" id="ARBA00022448"/>
    </source>
</evidence>
<dbReference type="PANTHER" id="PTHR30269">
    <property type="entry name" value="TRANSMEMBRANE PROTEIN YFCA"/>
    <property type="match status" value="1"/>
</dbReference>
<dbReference type="KEGG" id="puo:RZN69_19075"/>
<accession>A0AAQ3L7L8</accession>
<dbReference type="PANTHER" id="PTHR30269:SF23">
    <property type="entry name" value="MEMBRANE TRANSPORTER PROTEIN YDHB-RELATED"/>
    <property type="match status" value="1"/>
</dbReference>
<comment type="similarity">
    <text evidence="2 8">Belongs to the 4-toluene sulfonate uptake permease (TSUP) (TC 2.A.102) family.</text>
</comment>
<comment type="subcellular location">
    <subcellularLocation>
        <location evidence="1 8">Cell membrane</location>
        <topology evidence="1 8">Multi-pass membrane protein</topology>
    </subcellularLocation>
</comment>
<evidence type="ECO:0000256" key="1">
    <source>
        <dbReference type="ARBA" id="ARBA00004651"/>
    </source>
</evidence>
<dbReference type="AlphaFoldDB" id="A0AAQ3L7L8"/>
<dbReference type="Proteomes" id="UP001304300">
    <property type="component" value="Chromosome"/>
</dbReference>
<dbReference type="GO" id="GO:0005886">
    <property type="term" value="C:plasma membrane"/>
    <property type="evidence" value="ECO:0007669"/>
    <property type="project" value="UniProtKB-SubCell"/>
</dbReference>
<feature type="transmembrane region" description="Helical" evidence="8">
    <location>
        <begin position="158"/>
        <end position="181"/>
    </location>
</feature>
<gene>
    <name evidence="9" type="ORF">RZN69_19075</name>
</gene>
<reference evidence="9 10" key="1">
    <citation type="submission" date="2023-10" db="EMBL/GenBank/DDBJ databases">
        <title>Rubellicoccus peritrichatus gen. nov., sp. nov., isolated from an algae of coral reef tank.</title>
        <authorList>
            <person name="Luo J."/>
        </authorList>
    </citation>
    <scope>NUCLEOTIDE SEQUENCE [LARGE SCALE GENOMIC DNA]</scope>
    <source>
        <strain evidence="9 10">CR14</strain>
    </source>
</reference>
<keyword evidence="5 8" id="KW-0812">Transmembrane</keyword>
<evidence type="ECO:0000256" key="5">
    <source>
        <dbReference type="ARBA" id="ARBA00022692"/>
    </source>
</evidence>
<feature type="transmembrane region" description="Helical" evidence="8">
    <location>
        <begin position="6"/>
        <end position="28"/>
    </location>
</feature>
<keyword evidence="4 8" id="KW-1003">Cell membrane</keyword>
<dbReference type="RefSeq" id="WP_317832903.1">
    <property type="nucleotide sequence ID" value="NZ_CP136920.1"/>
</dbReference>
<evidence type="ECO:0000256" key="8">
    <source>
        <dbReference type="RuleBase" id="RU363041"/>
    </source>
</evidence>
<keyword evidence="7 8" id="KW-0472">Membrane</keyword>
<keyword evidence="10" id="KW-1185">Reference proteome</keyword>
<evidence type="ECO:0000256" key="6">
    <source>
        <dbReference type="ARBA" id="ARBA00022989"/>
    </source>
</evidence>